<dbReference type="InterPro" id="IPR009045">
    <property type="entry name" value="Zn_M74/Hedgehog-like"/>
</dbReference>
<organism evidence="2 3">
    <name type="scientific">Bailinhaonella thermotolerans</name>
    <dbReference type="NCBI Taxonomy" id="1070861"/>
    <lineage>
        <taxon>Bacteria</taxon>
        <taxon>Bacillati</taxon>
        <taxon>Actinomycetota</taxon>
        <taxon>Actinomycetes</taxon>
        <taxon>Streptosporangiales</taxon>
        <taxon>Streptosporangiaceae</taxon>
        <taxon>Bailinhaonella</taxon>
    </lineage>
</organism>
<keyword evidence="3" id="KW-1185">Reference proteome</keyword>
<evidence type="ECO:0000313" key="3">
    <source>
        <dbReference type="Proteomes" id="UP000265768"/>
    </source>
</evidence>
<sequence length="342" mass="37744">MITSLVAGPYGAAGASVTPYGGSAAPGDLESLRREAEKAAQATEKARKVLKDRRDQLMTAQAQLGGKLRDLQRADEKLQTVRAPLSQLFSSLYQEPATGELAPLMVKQADERTLSLMGELRYLSESRQAVTAEAYQAYREREQLAAQAEEQRAVTMLGEARLAAEVEQLNRRSEERVKALTAALAKLGVKVDRVGRDALGCDPTKIKSATGFPNGLIPKSHLCPLPQKGQQLRADAAIAFVSLNEAYKKRFGKPLCVTDSYRSLADQHAIYRRTPFLAAIPGRSNHGLGQAVDLCGGVQTFRSVQFNWMKANAPRFGWIHPDWAERSPFEPWHWEYVPPDSR</sequence>
<name>A0A3A4B569_9ACTN</name>
<reference evidence="2 3" key="1">
    <citation type="submission" date="2018-09" db="EMBL/GenBank/DDBJ databases">
        <title>YIM 75507 draft genome.</title>
        <authorList>
            <person name="Tang S."/>
            <person name="Feng Y."/>
        </authorList>
    </citation>
    <scope>NUCLEOTIDE SEQUENCE [LARGE SCALE GENOMIC DNA]</scope>
    <source>
        <strain evidence="2 3">YIM 75507</strain>
    </source>
</reference>
<evidence type="ECO:0000313" key="2">
    <source>
        <dbReference type="EMBL" id="RJL33221.1"/>
    </source>
</evidence>
<protein>
    <submittedName>
        <fullName evidence="2">Peptidase M15</fullName>
    </submittedName>
</protein>
<proteinExistence type="predicted"/>
<dbReference type="GO" id="GO:0008233">
    <property type="term" value="F:peptidase activity"/>
    <property type="evidence" value="ECO:0007669"/>
    <property type="project" value="InterPro"/>
</dbReference>
<feature type="domain" description="D-alanyl-D-alanine carboxypeptidase-like core" evidence="1">
    <location>
        <begin position="230"/>
        <end position="338"/>
    </location>
</feature>
<evidence type="ECO:0000259" key="1">
    <source>
        <dbReference type="Pfam" id="PF02557"/>
    </source>
</evidence>
<dbReference type="PANTHER" id="PTHR34385:SF1">
    <property type="entry name" value="PEPTIDOGLYCAN L-ALANYL-D-GLUTAMATE ENDOPEPTIDASE CWLK"/>
    <property type="match status" value="1"/>
</dbReference>
<dbReference type="SUPFAM" id="SSF55166">
    <property type="entry name" value="Hedgehog/DD-peptidase"/>
    <property type="match status" value="1"/>
</dbReference>
<accession>A0A3A4B569</accession>
<dbReference type="EMBL" id="QZEY01000003">
    <property type="protein sequence ID" value="RJL33221.1"/>
    <property type="molecule type" value="Genomic_DNA"/>
</dbReference>
<dbReference type="InterPro" id="IPR052179">
    <property type="entry name" value="DD-CPase-like"/>
</dbReference>
<dbReference type="GO" id="GO:0006508">
    <property type="term" value="P:proteolysis"/>
    <property type="evidence" value="ECO:0007669"/>
    <property type="project" value="InterPro"/>
</dbReference>
<dbReference type="Pfam" id="PF02557">
    <property type="entry name" value="VanY"/>
    <property type="match status" value="1"/>
</dbReference>
<dbReference type="Proteomes" id="UP000265768">
    <property type="component" value="Unassembled WGS sequence"/>
</dbReference>
<dbReference type="PANTHER" id="PTHR34385">
    <property type="entry name" value="D-ALANYL-D-ALANINE CARBOXYPEPTIDASE"/>
    <property type="match status" value="1"/>
</dbReference>
<dbReference type="CDD" id="cd14814">
    <property type="entry name" value="Peptidase_M15"/>
    <property type="match status" value="1"/>
</dbReference>
<dbReference type="Gene3D" id="3.30.1380.10">
    <property type="match status" value="1"/>
</dbReference>
<gene>
    <name evidence="2" type="ORF">D5H75_10305</name>
</gene>
<dbReference type="AlphaFoldDB" id="A0A3A4B569"/>
<comment type="caution">
    <text evidence="2">The sequence shown here is derived from an EMBL/GenBank/DDBJ whole genome shotgun (WGS) entry which is preliminary data.</text>
</comment>
<dbReference type="InterPro" id="IPR003709">
    <property type="entry name" value="VanY-like_core_dom"/>
</dbReference>